<dbReference type="eggNOG" id="COG0419">
    <property type="taxonomic scope" value="Bacteria"/>
</dbReference>
<dbReference type="AlphaFoldDB" id="N1WW46"/>
<gene>
    <name evidence="3" type="ORF">pgond44_05825</name>
</gene>
<dbReference type="InterPro" id="IPR038729">
    <property type="entry name" value="Rad50/SbcC_AAA"/>
</dbReference>
<dbReference type="RefSeq" id="WP_003438250.1">
    <property type="nucleotide sequence ID" value="NZ_APLF01000005.1"/>
</dbReference>
<keyword evidence="3" id="KW-0540">Nuclease</keyword>
<dbReference type="GO" id="GO:0016887">
    <property type="term" value="F:ATP hydrolysis activity"/>
    <property type="evidence" value="ECO:0007669"/>
    <property type="project" value="InterPro"/>
</dbReference>
<evidence type="ECO:0000256" key="1">
    <source>
        <dbReference type="SAM" id="Coils"/>
    </source>
</evidence>
<dbReference type="Gene3D" id="3.40.50.300">
    <property type="entry name" value="P-loop containing nucleotide triphosphate hydrolases"/>
    <property type="match status" value="2"/>
</dbReference>
<dbReference type="InterPro" id="IPR027417">
    <property type="entry name" value="P-loop_NTPase"/>
</dbReference>
<feature type="domain" description="Rad50/SbcC-type AAA" evidence="2">
    <location>
        <begin position="5"/>
        <end position="252"/>
    </location>
</feature>
<comment type="caution">
    <text evidence="3">The sequence shown here is derived from an EMBL/GenBank/DDBJ whole genome shotgun (WGS) entry which is preliminary data.</text>
</comment>
<organism evidence="3 4">
    <name type="scientific">Psychroflexus gondwanensis ACAM 44</name>
    <dbReference type="NCBI Taxonomy" id="1189619"/>
    <lineage>
        <taxon>Bacteria</taxon>
        <taxon>Pseudomonadati</taxon>
        <taxon>Bacteroidota</taxon>
        <taxon>Flavobacteriia</taxon>
        <taxon>Flavobacteriales</taxon>
        <taxon>Flavobacteriaceae</taxon>
        <taxon>Psychroflexus</taxon>
    </lineage>
</organism>
<feature type="coiled-coil region" evidence="1">
    <location>
        <begin position="543"/>
        <end position="598"/>
    </location>
</feature>
<sequence>MKIESLSFKNINSLKGEHKVHFDESPLNSGGLFAIIGPTGSGKSSLLDAICLALYGRTPRISSVTKSKIEQDGSILTKYQKEAYAKVKFSCNLGTYEATWSISTNRNDKLREYEMDLWNVDTKTSFSEKKTEVLTEIERVIGLSYDQFVKSVLLSQGDFATLLQSNEKERSELLEKITNTSIYRSIGKKVYEKYMSLKSKILTQKTLLDNLQDKLISKETESDFKQNLKQLGEKETIEHKKLSEYQKDLDQLKLKAKLNSEENLAKTDFKTLLDQRQNFYNENQHRLEQHQKTLEFEDELQDFNSLQKDGDRLKASIIREQEEITKINSNINSLHQKIENLLKTKVDPKAAESELEKLQKTYTELNTRRSSKLHDFSAKKQLLNKELEDLDLEFQKQGLDSFIGELTRKSEVSSGQIQNLEKELEDVENLEERIQEKEHLRDTLKEASHESKILKDLGDQLRRLENKRSEFHKKKSEYPEQIKLKESKLKAAEKEVDLLQTKKDNQNLRLEVEDLRQKLQKGEPCVVCGAIDHPYSEHLPEVISDLDKTIARAKEIAKQLSKDLQHLNAEFSSLLKQIEDLDKEIKELHSKHTLNQEEFDLKFKKLSILKEDESYADLEQKTRQSIENYKTYKHLKVELKALQSSISILEELVDIEKEGKSIRDKMKSLYEGDDLGRLVSSYTKAWNQLHSELKSASFSVDKQTSDKTILDKNLSQLQQSLKSILENKGFANISEANASRMKSSDYNRLLHRKSEIDKNIKVKEEKLRGLENQLKNLEFIHFTEKDKTEFAIDDIKATLNSTREKLEDIKRVLNNQKENLAEYKAIQNSIAEVQKANKKWEVLNRLIGDATGTEFNKFAQDLSLQRLILLGNKRLKQLNDRYELDRFITGEDKNQLYVIDNHMGGLRRSVKTLSGGETFLMSLALALGLSDLASKNVEINSLFIDEGFGTLDPETLDLTLDTLERLQAESNKTIGIISHVSALKERIQTQIVLNRNSQGYSQLEVIS</sequence>
<dbReference type="STRING" id="1189619.pgond44_05825"/>
<reference evidence="3 4" key="1">
    <citation type="journal article" date="2014" name="Genome Biol. Evol.">
        <title>Extensive gene acquisition in the extremely psychrophilic bacterial species Psychroflexus torquis and the link to sea-ice ecosystem specialism.</title>
        <authorList>
            <person name="Feng S."/>
            <person name="Powell S.M."/>
            <person name="Wilson R."/>
            <person name="Bowman J.P."/>
        </authorList>
    </citation>
    <scope>NUCLEOTIDE SEQUENCE [LARGE SCALE GENOMIC DNA]</scope>
    <source>
        <strain evidence="3 4">ACAM 44</strain>
    </source>
</reference>
<keyword evidence="4" id="KW-1185">Reference proteome</keyword>
<dbReference type="GO" id="GO:0004527">
    <property type="term" value="F:exonuclease activity"/>
    <property type="evidence" value="ECO:0007669"/>
    <property type="project" value="UniProtKB-KW"/>
</dbReference>
<dbReference type="PANTHER" id="PTHR32114">
    <property type="entry name" value="ABC TRANSPORTER ABCH.3"/>
    <property type="match status" value="1"/>
</dbReference>
<protein>
    <submittedName>
        <fullName evidence="3">Exonuclease complex subunit SbcC</fullName>
    </submittedName>
</protein>
<feature type="coiled-coil region" evidence="1">
    <location>
        <begin position="317"/>
        <end position="344"/>
    </location>
</feature>
<dbReference type="Pfam" id="PF13558">
    <property type="entry name" value="SbcC_Walker_B"/>
    <property type="match status" value="1"/>
</dbReference>
<dbReference type="SUPFAM" id="SSF52540">
    <property type="entry name" value="P-loop containing nucleoside triphosphate hydrolases"/>
    <property type="match status" value="2"/>
</dbReference>
<evidence type="ECO:0000313" key="3">
    <source>
        <dbReference type="EMBL" id="EMY81349.1"/>
    </source>
</evidence>
<evidence type="ECO:0000313" key="4">
    <source>
        <dbReference type="Proteomes" id="UP000012317"/>
    </source>
</evidence>
<evidence type="ECO:0000259" key="2">
    <source>
        <dbReference type="Pfam" id="PF13476"/>
    </source>
</evidence>
<dbReference type="EMBL" id="APLF01000005">
    <property type="protein sequence ID" value="EMY81349.1"/>
    <property type="molecule type" value="Genomic_DNA"/>
</dbReference>
<accession>N1WW46</accession>
<dbReference type="Proteomes" id="UP000012317">
    <property type="component" value="Unassembled WGS sequence"/>
</dbReference>
<keyword evidence="3" id="KW-0378">Hydrolase</keyword>
<keyword evidence="1" id="KW-0175">Coiled coil</keyword>
<dbReference type="PANTHER" id="PTHR32114:SF2">
    <property type="entry name" value="ABC TRANSPORTER ABCH.3"/>
    <property type="match status" value="1"/>
</dbReference>
<dbReference type="Pfam" id="PF13476">
    <property type="entry name" value="AAA_23"/>
    <property type="match status" value="1"/>
</dbReference>
<feature type="coiled-coil region" evidence="1">
    <location>
        <begin position="373"/>
        <end position="518"/>
    </location>
</feature>
<proteinExistence type="predicted"/>
<dbReference type="PATRIC" id="fig|1189619.4.peg.1205"/>
<keyword evidence="3" id="KW-0269">Exonuclease</keyword>
<dbReference type="GO" id="GO:0006302">
    <property type="term" value="P:double-strand break repair"/>
    <property type="evidence" value="ECO:0007669"/>
    <property type="project" value="InterPro"/>
</dbReference>
<name>N1WW46_9FLAO</name>
<feature type="coiled-coil region" evidence="1">
    <location>
        <begin position="753"/>
        <end position="826"/>
    </location>
</feature>